<dbReference type="EMBL" id="CP069039">
    <property type="protein sequence ID" value="QRD04915.1"/>
    <property type="molecule type" value="Genomic_DNA"/>
</dbReference>
<feature type="domain" description="Zn(2)-C6 fungal-type" evidence="4">
    <location>
        <begin position="25"/>
        <end position="56"/>
    </location>
</feature>
<dbReference type="Proteomes" id="UP000663193">
    <property type="component" value="Chromosome 17"/>
</dbReference>
<evidence type="ECO:0000256" key="3">
    <source>
        <dbReference type="SAM" id="MobiDB-lite"/>
    </source>
</evidence>
<protein>
    <recommendedName>
        <fullName evidence="4">Zn(2)-C6 fungal-type domain-containing protein</fullName>
    </recommendedName>
</protein>
<dbReference type="GO" id="GO:0005634">
    <property type="term" value="C:nucleus"/>
    <property type="evidence" value="ECO:0007669"/>
    <property type="project" value="UniProtKB-SubCell"/>
</dbReference>
<dbReference type="PROSITE" id="PS50048">
    <property type="entry name" value="ZN2_CY6_FUNGAL_2"/>
    <property type="match status" value="1"/>
</dbReference>
<comment type="subcellular location">
    <subcellularLocation>
        <location evidence="1">Nucleus</location>
    </subcellularLocation>
</comment>
<dbReference type="GO" id="GO:0000981">
    <property type="term" value="F:DNA-binding transcription factor activity, RNA polymerase II-specific"/>
    <property type="evidence" value="ECO:0007669"/>
    <property type="project" value="InterPro"/>
</dbReference>
<dbReference type="GO" id="GO:0008270">
    <property type="term" value="F:zinc ion binding"/>
    <property type="evidence" value="ECO:0007669"/>
    <property type="project" value="InterPro"/>
</dbReference>
<accession>A0A7U2FK05</accession>
<name>A0A7U2FK05_PHANO</name>
<evidence type="ECO:0000313" key="5">
    <source>
        <dbReference type="EMBL" id="QRD04915.1"/>
    </source>
</evidence>
<feature type="region of interest" description="Disordered" evidence="3">
    <location>
        <begin position="102"/>
        <end position="130"/>
    </location>
</feature>
<dbReference type="Gene3D" id="4.10.240.10">
    <property type="entry name" value="Zn(2)-C6 fungal-type DNA-binding domain"/>
    <property type="match status" value="1"/>
</dbReference>
<evidence type="ECO:0000313" key="6">
    <source>
        <dbReference type="Proteomes" id="UP000663193"/>
    </source>
</evidence>
<dbReference type="OrthoDB" id="39175at2759"/>
<dbReference type="Pfam" id="PF00172">
    <property type="entry name" value="Zn_clus"/>
    <property type="match status" value="1"/>
</dbReference>
<evidence type="ECO:0000256" key="2">
    <source>
        <dbReference type="ARBA" id="ARBA00023242"/>
    </source>
</evidence>
<organism evidence="5 6">
    <name type="scientific">Phaeosphaeria nodorum (strain SN15 / ATCC MYA-4574 / FGSC 10173)</name>
    <name type="common">Glume blotch fungus</name>
    <name type="synonym">Parastagonospora nodorum</name>
    <dbReference type="NCBI Taxonomy" id="321614"/>
    <lineage>
        <taxon>Eukaryota</taxon>
        <taxon>Fungi</taxon>
        <taxon>Dikarya</taxon>
        <taxon>Ascomycota</taxon>
        <taxon>Pezizomycotina</taxon>
        <taxon>Dothideomycetes</taxon>
        <taxon>Pleosporomycetidae</taxon>
        <taxon>Pleosporales</taxon>
        <taxon>Pleosporineae</taxon>
        <taxon>Phaeosphaeriaceae</taxon>
        <taxon>Parastagonospora</taxon>
    </lineage>
</organism>
<dbReference type="PROSITE" id="PS00463">
    <property type="entry name" value="ZN2_CY6_FUNGAL_1"/>
    <property type="match status" value="1"/>
</dbReference>
<dbReference type="AlphaFoldDB" id="A0A7U2FK05"/>
<gene>
    <name evidence="5" type="ORF">JI435_307270</name>
</gene>
<dbReference type="InterPro" id="IPR036864">
    <property type="entry name" value="Zn2-C6_fun-type_DNA-bd_sf"/>
</dbReference>
<dbReference type="VEuPathDB" id="FungiDB:JI435_307270"/>
<dbReference type="InterPro" id="IPR050613">
    <property type="entry name" value="Sec_Metabolite_Reg"/>
</dbReference>
<keyword evidence="6" id="KW-1185">Reference proteome</keyword>
<feature type="compositionally biased region" description="Polar residues" evidence="3">
    <location>
        <begin position="102"/>
        <end position="121"/>
    </location>
</feature>
<dbReference type="SUPFAM" id="SSF57701">
    <property type="entry name" value="Zn2/Cys6 DNA-binding domain"/>
    <property type="match status" value="1"/>
</dbReference>
<sequence length="641" mass="70792">MEDSISYDRYRAQGYGEGGVRPTKACVECRRQKMKCEPAHGGPCRRCRNSKIECVFKPRANARQPTATVSPKALPPHGSSPPEVLARLAAIEAVLGMNGNNHPISPSSGTVISTSPVNTTNAEEEDQGDPTLGGLWPAVEFLRRRNVSATNRIWSRSVVSQLWLSFYTNMEGLHFQSESEAFKNPTPLLLVATLYVSALHHTSAELAALAPEYFRAACSAIMELSVPESLAQSSTYSPGGSVPLLTVEQKAFQNVLGLILAGLVSEAFVDMTGIWISIGYRLILDHCPVYIDQSANKWRQLFSGLQIIDLEHASLHLSCTIVPIQAPLPSLRQLQCYTEDPFNRLTVMMHNGLSHFAGRGLPTIWSVMSSNQSEAGVAPVFPFTDRDAQVIKEWARSLDDWLVSSNRPTNTGYDGIQIRRQYNLHRLFVLSIYHPARGFDLFAASVALSERHELLLSARATLMLRRDDKGIWANWDLVMITWAAILVLQGAQGGVGEHEDLSLVQDHLEELRKTKRPAPSLHHMLADRLETWLQSVNLSPNLNLTQPVFDPSWSLFDQNSIQIASGSMFQQTALDAGSDLDNPSITGQTDADAMAHQQQQNYDDPGFWNVYGNHSASWPSNLTRIFGNTAFSDTADNEGGS</sequence>
<evidence type="ECO:0000256" key="1">
    <source>
        <dbReference type="ARBA" id="ARBA00004123"/>
    </source>
</evidence>
<evidence type="ECO:0000259" key="4">
    <source>
        <dbReference type="PROSITE" id="PS50048"/>
    </source>
</evidence>
<dbReference type="SMART" id="SM00066">
    <property type="entry name" value="GAL4"/>
    <property type="match status" value="1"/>
</dbReference>
<keyword evidence="2" id="KW-0539">Nucleus</keyword>
<proteinExistence type="predicted"/>
<dbReference type="InterPro" id="IPR001138">
    <property type="entry name" value="Zn2Cys6_DnaBD"/>
</dbReference>
<dbReference type="PANTHER" id="PTHR31001">
    <property type="entry name" value="UNCHARACTERIZED TRANSCRIPTIONAL REGULATORY PROTEIN"/>
    <property type="match status" value="1"/>
</dbReference>
<dbReference type="CDD" id="cd00067">
    <property type="entry name" value="GAL4"/>
    <property type="match status" value="1"/>
</dbReference>
<reference evidence="6" key="1">
    <citation type="journal article" date="2021" name="BMC Genomics">
        <title>Chromosome-level genome assembly and manually-curated proteome of model necrotroph Parastagonospora nodorum Sn15 reveals a genome-wide trove of candidate effector homologs, and redundancy of virulence-related functions within an accessory chromosome.</title>
        <authorList>
            <person name="Bertazzoni S."/>
            <person name="Jones D.A.B."/>
            <person name="Phan H.T."/>
            <person name="Tan K.-C."/>
            <person name="Hane J.K."/>
        </authorList>
    </citation>
    <scope>NUCLEOTIDE SEQUENCE [LARGE SCALE GENOMIC DNA]</scope>
    <source>
        <strain evidence="6">SN15 / ATCC MYA-4574 / FGSC 10173)</strain>
    </source>
</reference>